<dbReference type="PROSITE" id="PS50943">
    <property type="entry name" value="HTH_CROC1"/>
    <property type="match status" value="1"/>
</dbReference>
<dbReference type="EMBL" id="CP042196">
    <property type="protein sequence ID" value="QDS74932.1"/>
    <property type="molecule type" value="Genomic_DNA"/>
</dbReference>
<dbReference type="OrthoDB" id="5379420at2759"/>
<name>A0A517LH12_9PEZI</name>
<organism evidence="4 5">
    <name type="scientific">Venturia effusa</name>
    <dbReference type="NCBI Taxonomy" id="50376"/>
    <lineage>
        <taxon>Eukaryota</taxon>
        <taxon>Fungi</taxon>
        <taxon>Dikarya</taxon>
        <taxon>Ascomycota</taxon>
        <taxon>Pezizomycotina</taxon>
        <taxon>Dothideomycetes</taxon>
        <taxon>Pleosporomycetidae</taxon>
        <taxon>Venturiales</taxon>
        <taxon>Venturiaceae</taxon>
        <taxon>Venturia</taxon>
    </lineage>
</organism>
<reference evidence="4 5" key="1">
    <citation type="submission" date="2019-07" db="EMBL/GenBank/DDBJ databases">
        <title>Finished genome of Venturia effusa.</title>
        <authorList>
            <person name="Young C.A."/>
            <person name="Cox M.P."/>
            <person name="Ganley A.R.D."/>
            <person name="David W.J."/>
        </authorList>
    </citation>
    <scope>NUCLEOTIDE SEQUENCE [LARGE SCALE GENOMIC DNA]</scope>
    <source>
        <strain evidence="5">albino</strain>
    </source>
</reference>
<feature type="compositionally biased region" description="Basic and acidic residues" evidence="2">
    <location>
        <begin position="39"/>
        <end position="51"/>
    </location>
</feature>
<dbReference type="Proteomes" id="UP000316270">
    <property type="component" value="Chromosome 12"/>
</dbReference>
<keyword evidence="5" id="KW-1185">Reference proteome</keyword>
<dbReference type="SUPFAM" id="SSF81901">
    <property type="entry name" value="HCP-like"/>
    <property type="match status" value="1"/>
</dbReference>
<feature type="repeat" description="TPR" evidence="1">
    <location>
        <begin position="490"/>
        <end position="523"/>
    </location>
</feature>
<evidence type="ECO:0000313" key="5">
    <source>
        <dbReference type="Proteomes" id="UP000316270"/>
    </source>
</evidence>
<dbReference type="InterPro" id="IPR019734">
    <property type="entry name" value="TPR_rpt"/>
</dbReference>
<sequence>MVCLRDGTNISAECGSSDASFKPNITKRKETASLDLEDKENKRPKIEDSHGSPDPVAKASQSVGTAENAYQNPGDSDESKESIIPSVETTVDNDDSKKLSSPIPEKSSEQGDITEERRDRRPTPGRNHAAVADPKIRDNLGNDPDLIAREIAKIDDRIASEPRRRGPKSAYVKDLEFKRQVWADPNDHFHSLYVCFAKGPKGSPTYDDNGFELDYQKVAEWMKPTSVASIRMTPGKLKKQQAHFAKLNEEQREMTKIFWEEGAAPEGDWHGYGDLIRDKHAGSSNADDSRYQMISRSGLRPTASVFKNGVCIFCQKSLLVRGRTSEVRLRRPTPYRRPPTAEEIVARQLGKEYVSKEERNAPRMPSAILLNARNSGRMKIQAQLAEHIMRSFEPVMGKPSAVDTLVELCSALHVELDELTDLGQIYLQTKHPADKLLGRNLLRCASRAGSLSATIFLVYSARMQNQLHASELVKPRLHLKSVVESGTTNVQALVLQGLLYKDLKSDEKAVSCFRQAVALPKQKNRGEDSRLVKFLQWVGFDVDNKDPNLDVRRPQDLALDQVEAYIQLAELTGRSNRKVLEIAALDYDDPRAYFHLADSGTATYSYKWLQYMLKAAASGYPSAMERIALLLEYPKEIEDAVPDKKVRDWVLKNPIYNNARESQPSHASSSQDEKRNTALRYLWALDWHEAVMDRTEDGVNRTTYSIAVLEWKIAGLMEEAGRPRHSIRFWRTHSMMQSTYLARSKNVDSDLRKDFESVFRGLHELPEGREAREISDYWLRVCKNPDNAWLKQFLETIDDVPIGTWSNKQKKPMRNI</sequence>
<evidence type="ECO:0000256" key="1">
    <source>
        <dbReference type="PROSITE-ProRule" id="PRU00339"/>
    </source>
</evidence>
<gene>
    <name evidence="4" type="ORF">FKW77_004360</name>
</gene>
<evidence type="ECO:0000313" key="4">
    <source>
        <dbReference type="EMBL" id="QDS74932.1"/>
    </source>
</evidence>
<dbReference type="STRING" id="50376.A0A517LH12"/>
<dbReference type="InterPro" id="IPR001387">
    <property type="entry name" value="Cro/C1-type_HTH"/>
</dbReference>
<feature type="region of interest" description="Disordered" evidence="2">
    <location>
        <begin position="1"/>
        <end position="141"/>
    </location>
</feature>
<dbReference type="Gene3D" id="1.25.40.10">
    <property type="entry name" value="Tetratricopeptide repeat domain"/>
    <property type="match status" value="1"/>
</dbReference>
<protein>
    <recommendedName>
        <fullName evidence="3">HTH cro/C1-type domain-containing protein</fullName>
    </recommendedName>
</protein>
<feature type="domain" description="HTH cro/C1-type" evidence="3">
    <location>
        <begin position="402"/>
        <end position="419"/>
    </location>
</feature>
<evidence type="ECO:0000259" key="3">
    <source>
        <dbReference type="PROSITE" id="PS50943"/>
    </source>
</evidence>
<proteinExistence type="predicted"/>
<evidence type="ECO:0000256" key="2">
    <source>
        <dbReference type="SAM" id="MobiDB-lite"/>
    </source>
</evidence>
<keyword evidence="1" id="KW-0802">TPR repeat</keyword>
<dbReference type="InterPro" id="IPR011990">
    <property type="entry name" value="TPR-like_helical_dom_sf"/>
</dbReference>
<dbReference type="PROSITE" id="PS50005">
    <property type="entry name" value="TPR"/>
    <property type="match status" value="1"/>
</dbReference>
<feature type="compositionally biased region" description="Polar residues" evidence="2">
    <location>
        <begin position="59"/>
        <end position="74"/>
    </location>
</feature>
<dbReference type="AlphaFoldDB" id="A0A517LH12"/>
<accession>A0A517LH12</accession>
<feature type="compositionally biased region" description="Basic and acidic residues" evidence="2">
    <location>
        <begin position="106"/>
        <end position="122"/>
    </location>
</feature>